<dbReference type="GO" id="GO:0006508">
    <property type="term" value="P:proteolysis"/>
    <property type="evidence" value="ECO:0007669"/>
    <property type="project" value="UniProtKB-KW"/>
</dbReference>
<dbReference type="AlphaFoldDB" id="A0A147BFD7"/>
<dbReference type="GO" id="GO:0008237">
    <property type="term" value="F:metallopeptidase activity"/>
    <property type="evidence" value="ECO:0007669"/>
    <property type="project" value="UniProtKB-KW"/>
</dbReference>
<feature type="signal peptide" evidence="2">
    <location>
        <begin position="1"/>
        <end position="20"/>
    </location>
</feature>
<keyword evidence="3" id="KW-0378">Hydrolase</keyword>
<feature type="compositionally biased region" description="Acidic residues" evidence="1">
    <location>
        <begin position="175"/>
        <end position="186"/>
    </location>
</feature>
<evidence type="ECO:0000313" key="3">
    <source>
        <dbReference type="EMBL" id="JAR89507.1"/>
    </source>
</evidence>
<feature type="compositionally biased region" description="Polar residues" evidence="1">
    <location>
        <begin position="161"/>
        <end position="171"/>
    </location>
</feature>
<feature type="region of interest" description="Disordered" evidence="1">
    <location>
        <begin position="159"/>
        <end position="186"/>
    </location>
</feature>
<dbReference type="InterPro" id="IPR024079">
    <property type="entry name" value="MetalloPept_cat_dom_sf"/>
</dbReference>
<reference evidence="3" key="1">
    <citation type="journal article" date="2018" name="PLoS Negl. Trop. Dis.">
        <title>Sialome diversity of ticks revealed by RNAseq of single tick salivary glands.</title>
        <authorList>
            <person name="Perner J."/>
            <person name="Kropackova S."/>
            <person name="Kopacek P."/>
            <person name="Ribeiro J.M."/>
        </authorList>
    </citation>
    <scope>NUCLEOTIDE SEQUENCE</scope>
    <source>
        <strain evidence="3">Siblings of single egg batch collected in Ceske Budejovice</strain>
        <tissue evidence="3">Salivary glands</tissue>
    </source>
</reference>
<organism evidence="3">
    <name type="scientific">Ixodes ricinus</name>
    <name type="common">Common tick</name>
    <name type="synonym">Acarus ricinus</name>
    <dbReference type="NCBI Taxonomy" id="34613"/>
    <lineage>
        <taxon>Eukaryota</taxon>
        <taxon>Metazoa</taxon>
        <taxon>Ecdysozoa</taxon>
        <taxon>Arthropoda</taxon>
        <taxon>Chelicerata</taxon>
        <taxon>Arachnida</taxon>
        <taxon>Acari</taxon>
        <taxon>Parasitiformes</taxon>
        <taxon>Ixodida</taxon>
        <taxon>Ixodoidea</taxon>
        <taxon>Ixodidae</taxon>
        <taxon>Ixodinae</taxon>
        <taxon>Ixodes</taxon>
    </lineage>
</organism>
<proteinExistence type="predicted"/>
<keyword evidence="3" id="KW-0645">Protease</keyword>
<evidence type="ECO:0000256" key="2">
    <source>
        <dbReference type="SAM" id="SignalP"/>
    </source>
</evidence>
<keyword evidence="2" id="KW-0732">Signal</keyword>
<keyword evidence="3" id="KW-0482">Metalloprotease</keyword>
<dbReference type="Gene3D" id="3.40.390.10">
    <property type="entry name" value="Collagenase (Catalytic Domain)"/>
    <property type="match status" value="1"/>
</dbReference>
<evidence type="ECO:0000256" key="1">
    <source>
        <dbReference type="SAM" id="MobiDB-lite"/>
    </source>
</evidence>
<dbReference type="EMBL" id="GEGO01005897">
    <property type="protein sequence ID" value="JAR89507.1"/>
    <property type="molecule type" value="Transcribed_RNA"/>
</dbReference>
<sequence>MNALRLREFLLLLLFASVSAALEEAKASEQAGCIGQETEKTWYLGVYVATDVTFRSCTPYKDEVLEDYLEAFIGGVSLYFRDMKSPSIHIVYLGSRSLTNDEEKKIIGSEKSVTETAVKGGDAVKHMMDFPLTIDDHDNIPGNKLLLVLTRLNITEEETKNSVSHVIPNSASSESDQDLDYDDSDEDSMPLARAALEKKPPKNVGGMSQYGSICFMSGAIVQDSGSNFSGVAAAAKEIANVLGPMYNGTIKRRECSEDDQGMDTYHGKQCGAMMNSQYDEERFECLKDEINGTKGEIMTPHRFYKKHKGWTPCGTSYTGTEECKDLKTPSYPHESCNISCCIKQSLNFLNFMRYNIPAPDGEDCESKKICLGGTCVAAN</sequence>
<protein>
    <submittedName>
        <fullName evidence="3">Putative secreted metalloprotease</fullName>
    </submittedName>
</protein>
<name>A0A147BFD7_IXORI</name>
<accession>A0A147BFD7</accession>
<feature type="chain" id="PRO_5007542174" evidence="2">
    <location>
        <begin position="21"/>
        <end position="379"/>
    </location>
</feature>